<reference evidence="2" key="2">
    <citation type="submission" date="2021-01" db="EMBL/GenBank/DDBJ databases">
        <authorList>
            <person name="Kang M."/>
        </authorList>
    </citation>
    <scope>NUCLEOTIDE SEQUENCE</scope>
    <source>
        <strain evidence="2">KACC 17527</strain>
    </source>
</reference>
<dbReference type="Proteomes" id="UP000630528">
    <property type="component" value="Unassembled WGS sequence"/>
</dbReference>
<organism evidence="2 3">
    <name type="scientific">Ramlibacter ginsenosidimutans</name>
    <dbReference type="NCBI Taxonomy" id="502333"/>
    <lineage>
        <taxon>Bacteria</taxon>
        <taxon>Pseudomonadati</taxon>
        <taxon>Pseudomonadota</taxon>
        <taxon>Betaproteobacteria</taxon>
        <taxon>Burkholderiales</taxon>
        <taxon>Comamonadaceae</taxon>
        <taxon>Ramlibacter</taxon>
    </lineage>
</organism>
<comment type="caution">
    <text evidence="2">The sequence shown here is derived from an EMBL/GenBank/DDBJ whole genome shotgun (WGS) entry which is preliminary data.</text>
</comment>
<accession>A0A934TW13</accession>
<dbReference type="EMBL" id="JAEPWM010000007">
    <property type="protein sequence ID" value="MBK6007747.1"/>
    <property type="molecule type" value="Genomic_DNA"/>
</dbReference>
<gene>
    <name evidence="2" type="ORF">JJB11_16735</name>
</gene>
<protein>
    <submittedName>
        <fullName evidence="2">Uncharacterized protein</fullName>
    </submittedName>
</protein>
<evidence type="ECO:0000313" key="3">
    <source>
        <dbReference type="Proteomes" id="UP000630528"/>
    </source>
</evidence>
<feature type="region of interest" description="Disordered" evidence="1">
    <location>
        <begin position="32"/>
        <end position="70"/>
    </location>
</feature>
<evidence type="ECO:0000313" key="2">
    <source>
        <dbReference type="EMBL" id="MBK6007747.1"/>
    </source>
</evidence>
<name>A0A934TW13_9BURK</name>
<reference evidence="2" key="1">
    <citation type="journal article" date="2012" name="J. Microbiol. Biotechnol.">
        <title>Ramlibacter ginsenosidimutans sp. nov., with ginsenoside-converting activity.</title>
        <authorList>
            <person name="Wang L."/>
            <person name="An D.S."/>
            <person name="Kim S.G."/>
            <person name="Jin F.X."/>
            <person name="Kim S.C."/>
            <person name="Lee S.T."/>
            <person name="Im W.T."/>
        </authorList>
    </citation>
    <scope>NUCLEOTIDE SEQUENCE</scope>
    <source>
        <strain evidence="2">KACC 17527</strain>
    </source>
</reference>
<dbReference type="RefSeq" id="WP_201174309.1">
    <property type="nucleotide sequence ID" value="NZ_JAEPWM010000007.1"/>
</dbReference>
<evidence type="ECO:0000256" key="1">
    <source>
        <dbReference type="SAM" id="MobiDB-lite"/>
    </source>
</evidence>
<proteinExistence type="predicted"/>
<keyword evidence="3" id="KW-1185">Reference proteome</keyword>
<sequence>MRAVFSIVGLVLVLAIVGVVAKKQLTAGVAPQVSGAPGGPAATPQQQVQQFQKAAEAAMQQARPMPDDPK</sequence>
<dbReference type="AlphaFoldDB" id="A0A934TW13"/>
<feature type="compositionally biased region" description="Low complexity" evidence="1">
    <location>
        <begin position="39"/>
        <end position="58"/>
    </location>
</feature>